<organism evidence="13">
    <name type="scientific">uncultured Sulfurovum sp</name>
    <dbReference type="NCBI Taxonomy" id="269237"/>
    <lineage>
        <taxon>Bacteria</taxon>
        <taxon>Pseudomonadati</taxon>
        <taxon>Campylobacterota</taxon>
        <taxon>Epsilonproteobacteria</taxon>
        <taxon>Campylobacterales</taxon>
        <taxon>Sulfurovaceae</taxon>
        <taxon>Sulfurovum</taxon>
        <taxon>environmental samples</taxon>
    </lineage>
</organism>
<feature type="binding site" evidence="11">
    <location>
        <position position="243"/>
    </location>
    <ligand>
        <name>substrate</name>
    </ligand>
</feature>
<evidence type="ECO:0000256" key="10">
    <source>
        <dbReference type="ARBA" id="ARBA00047389"/>
    </source>
</evidence>
<keyword evidence="4" id="KW-0210">Decarboxylase</keyword>
<dbReference type="PANTHER" id="PTHR43727:SF1">
    <property type="entry name" value="CARBOXYNORSPERMIDINE_CARBOXYSPERMIDINE DECARBOXYLASE"/>
    <property type="match status" value="1"/>
</dbReference>
<dbReference type="GO" id="GO:0009089">
    <property type="term" value="P:lysine biosynthetic process via diaminopimelate"/>
    <property type="evidence" value="ECO:0007669"/>
    <property type="project" value="TreeGrafter"/>
</dbReference>
<keyword evidence="7 13" id="KW-0456">Lyase</keyword>
<dbReference type="EMBL" id="CACVAS010000170">
    <property type="protein sequence ID" value="CAA6828437.1"/>
    <property type="molecule type" value="Genomic_DNA"/>
</dbReference>
<dbReference type="FunFam" id="3.20.20.10:FF:000012">
    <property type="entry name" value="Carboxynorspermidine/carboxyspermidine decarboxylase"/>
    <property type="match status" value="1"/>
</dbReference>
<feature type="binding site" evidence="11">
    <location>
        <position position="279"/>
    </location>
    <ligand>
        <name>substrate</name>
    </ligand>
</feature>
<sequence length="379" mass="42641">MNTLYNASLPSPCWLLNEEKLQTNLNTLAYIKEKTNAKILLALKGYALWKSFPMLSPILDGCCASGIHEAQLASETFQKEVHTYAPAFKEDEIEEIATLSHHIVFNSPDQFHHFAKKVKSYNPNISLGLRINPEYSESPKEIYNPCGLYSRLGTTLANFDETLLDTCDGLHFHALCEQGANALEMVLEHFEKKFGQYIKKMKWINFGGGHHITRKGYDVEKLIRIINHFKDKYSVQVYLEPGEAVAWETGTLVSTVLDIVDNGMQIAILDTSAEAHMPDTIIMPYRAEVRGAGKAGEKPHTYRLAGNTCLAGDIMGDYSFDTPLNIGDQIIFEDQMHYTMVKATTFNGIKLPSIAIEKKDGTVEIIRQFGYEAFKSRLS</sequence>
<evidence type="ECO:0000256" key="5">
    <source>
        <dbReference type="ARBA" id="ARBA00022898"/>
    </source>
</evidence>
<evidence type="ECO:0000256" key="6">
    <source>
        <dbReference type="ARBA" id="ARBA00023066"/>
    </source>
</evidence>
<dbReference type="GO" id="GO:0045312">
    <property type="term" value="P:nor-spermidine biosynthetic process"/>
    <property type="evidence" value="ECO:0007669"/>
    <property type="project" value="InterPro"/>
</dbReference>
<dbReference type="PANTHER" id="PTHR43727">
    <property type="entry name" value="DIAMINOPIMELATE DECARBOXYLASE"/>
    <property type="match status" value="1"/>
</dbReference>
<evidence type="ECO:0000256" key="1">
    <source>
        <dbReference type="ARBA" id="ARBA00001933"/>
    </source>
</evidence>
<dbReference type="InterPro" id="IPR029066">
    <property type="entry name" value="PLP-binding_barrel"/>
</dbReference>
<keyword evidence="5" id="KW-0663">Pyridoxal phosphate</keyword>
<evidence type="ECO:0000256" key="2">
    <source>
        <dbReference type="ARBA" id="ARBA00012259"/>
    </source>
</evidence>
<dbReference type="SUPFAM" id="SSF50621">
    <property type="entry name" value="Alanine racemase C-terminal domain-like"/>
    <property type="match status" value="1"/>
</dbReference>
<name>A0A6S6UGZ4_9BACT</name>
<evidence type="ECO:0000256" key="3">
    <source>
        <dbReference type="ARBA" id="ARBA00013633"/>
    </source>
</evidence>
<evidence type="ECO:0000256" key="8">
    <source>
        <dbReference type="ARBA" id="ARBA00025802"/>
    </source>
</evidence>
<dbReference type="InterPro" id="IPR022643">
    <property type="entry name" value="De-COase2_C"/>
</dbReference>
<comment type="catalytic activity">
    <reaction evidence="10">
        <text>carboxynorspermidine + H(+) = norspermidine + CO2</text>
        <dbReference type="Rhea" id="RHEA:34099"/>
        <dbReference type="ChEBI" id="CHEBI:15378"/>
        <dbReference type="ChEBI" id="CHEBI:16526"/>
        <dbReference type="ChEBI" id="CHEBI:57920"/>
        <dbReference type="ChEBI" id="CHEBI:65070"/>
        <dbReference type="EC" id="4.1.1.96"/>
    </reaction>
</comment>
<evidence type="ECO:0000256" key="9">
    <source>
        <dbReference type="ARBA" id="ARBA00047351"/>
    </source>
</evidence>
<comment type="catalytic activity">
    <reaction evidence="9">
        <text>carboxyspermidine + H(+) = spermidine + CO2</text>
        <dbReference type="Rhea" id="RHEA:34095"/>
        <dbReference type="ChEBI" id="CHEBI:15378"/>
        <dbReference type="ChEBI" id="CHEBI:16526"/>
        <dbReference type="ChEBI" id="CHEBI:57834"/>
        <dbReference type="ChEBI" id="CHEBI:65072"/>
        <dbReference type="EC" id="4.1.1.96"/>
    </reaction>
</comment>
<evidence type="ECO:0000256" key="4">
    <source>
        <dbReference type="ARBA" id="ARBA00022793"/>
    </source>
</evidence>
<dbReference type="AlphaFoldDB" id="A0A6S6UGZ4"/>
<dbReference type="GO" id="GO:0008295">
    <property type="term" value="P:spermidine biosynthetic process"/>
    <property type="evidence" value="ECO:0007669"/>
    <property type="project" value="UniProtKB-KW"/>
</dbReference>
<proteinExistence type="inferred from homology"/>
<dbReference type="Pfam" id="PF00278">
    <property type="entry name" value="Orn_DAP_Arg_deC"/>
    <property type="match status" value="1"/>
</dbReference>
<dbReference type="Gene3D" id="3.20.20.10">
    <property type="entry name" value="Alanine racemase"/>
    <property type="match status" value="1"/>
</dbReference>
<evidence type="ECO:0000256" key="7">
    <source>
        <dbReference type="ARBA" id="ARBA00023239"/>
    </source>
</evidence>
<protein>
    <recommendedName>
        <fullName evidence="3">Carboxynorspermidine/carboxyspermidine decarboxylase</fullName>
        <ecNumber evidence="2">4.1.1.96</ecNumber>
    </recommendedName>
</protein>
<gene>
    <name evidence="13" type="ORF">HELGO_WM1982</name>
</gene>
<dbReference type="InterPro" id="IPR009006">
    <property type="entry name" value="Ala_racemase/Decarboxylase_C"/>
</dbReference>
<comment type="cofactor">
    <cofactor evidence="1">
        <name>pyridoxal 5'-phosphate</name>
        <dbReference type="ChEBI" id="CHEBI:597326"/>
    </cofactor>
</comment>
<comment type="similarity">
    <text evidence="8">Belongs to the Orn/Lys/Arg decarboxylase class-II family. NspC subfamily.</text>
</comment>
<evidence type="ECO:0000313" key="13">
    <source>
        <dbReference type="EMBL" id="CAA6828437.1"/>
    </source>
</evidence>
<dbReference type="PIRSF" id="PIRSF038941">
    <property type="entry name" value="NspC"/>
    <property type="match status" value="1"/>
</dbReference>
<dbReference type="EC" id="4.1.1.96" evidence="2"/>
<dbReference type="Gene3D" id="2.40.37.10">
    <property type="entry name" value="Lyase, Ornithine Decarboxylase, Chain A, domain 1"/>
    <property type="match status" value="1"/>
</dbReference>
<reference evidence="13" key="1">
    <citation type="submission" date="2020-01" db="EMBL/GenBank/DDBJ databases">
        <authorList>
            <person name="Meier V. D."/>
            <person name="Meier V D."/>
        </authorList>
    </citation>
    <scope>NUCLEOTIDE SEQUENCE</scope>
    <source>
        <strain evidence="13">HLG_WM_MAG_01</strain>
    </source>
</reference>
<dbReference type="CDD" id="cd06829">
    <property type="entry name" value="PLPDE_III_CANSDC"/>
    <property type="match status" value="1"/>
</dbReference>
<dbReference type="InterPro" id="IPR005730">
    <property type="entry name" value="Nsp_de-COase"/>
</dbReference>
<evidence type="ECO:0000259" key="12">
    <source>
        <dbReference type="Pfam" id="PF00278"/>
    </source>
</evidence>
<dbReference type="NCBIfam" id="TIGR01047">
    <property type="entry name" value="nspC"/>
    <property type="match status" value="1"/>
</dbReference>
<feature type="domain" description="Orn/DAP/Arg decarboxylase 2 C-terminal" evidence="12">
    <location>
        <begin position="248"/>
        <end position="334"/>
    </location>
</feature>
<dbReference type="SUPFAM" id="SSF51419">
    <property type="entry name" value="PLP-binding barrel"/>
    <property type="match status" value="1"/>
</dbReference>
<dbReference type="GO" id="GO:0008836">
    <property type="term" value="F:diaminopimelate decarboxylase activity"/>
    <property type="evidence" value="ECO:0007669"/>
    <property type="project" value="TreeGrafter"/>
</dbReference>
<accession>A0A6S6UGZ4</accession>
<evidence type="ECO:0000256" key="11">
    <source>
        <dbReference type="PIRSR" id="PIRSR038941-1"/>
    </source>
</evidence>
<keyword evidence="6" id="KW-0745">Spermidine biosynthesis</keyword>